<name>A0ABV4CVG5_9BACT</name>
<dbReference type="Proteomes" id="UP001565200">
    <property type="component" value="Unassembled WGS sequence"/>
</dbReference>
<dbReference type="EMBL" id="JBCLPP010000016">
    <property type="protein sequence ID" value="MEY8245369.1"/>
    <property type="molecule type" value="Genomic_DNA"/>
</dbReference>
<keyword evidence="1" id="KW-0808">Transferase</keyword>
<proteinExistence type="predicted"/>
<comment type="caution">
    <text evidence="1">The sequence shown here is derived from an EMBL/GenBank/DDBJ whole genome shotgun (WGS) entry which is preliminary data.</text>
</comment>
<accession>A0ABV4CVG5</accession>
<dbReference type="RefSeq" id="WP_317133126.1">
    <property type="nucleotide sequence ID" value="NZ_JBCLPP010000016.1"/>
</dbReference>
<dbReference type="SUPFAM" id="SSF56399">
    <property type="entry name" value="ADP-ribosylation"/>
    <property type="match status" value="1"/>
</dbReference>
<dbReference type="Pfam" id="PF01885">
    <property type="entry name" value="PTS_2-RNA"/>
    <property type="match status" value="1"/>
</dbReference>
<evidence type="ECO:0000313" key="1">
    <source>
        <dbReference type="EMBL" id="MEY8245369.1"/>
    </source>
</evidence>
<gene>
    <name evidence="1" type="ORF">AAK873_07040</name>
</gene>
<dbReference type="InterPro" id="IPR002745">
    <property type="entry name" value="Ptrans_KptA/Tpt1"/>
</dbReference>
<dbReference type="EC" id="2.7.1.-" evidence="1"/>
<evidence type="ECO:0000313" key="2">
    <source>
        <dbReference type="Proteomes" id="UP001565200"/>
    </source>
</evidence>
<dbReference type="GO" id="GO:0016740">
    <property type="term" value="F:transferase activity"/>
    <property type="evidence" value="ECO:0007669"/>
    <property type="project" value="UniProtKB-KW"/>
</dbReference>
<reference evidence="1 2" key="1">
    <citation type="submission" date="2024-03" db="EMBL/GenBank/DDBJ databases">
        <title>Mouse gut bacterial collection (mGBC) of GemPharmatech.</title>
        <authorList>
            <person name="He Y."/>
            <person name="Dong L."/>
            <person name="Wu D."/>
            <person name="Gao X."/>
            <person name="Lin Z."/>
        </authorList>
    </citation>
    <scope>NUCLEOTIDE SEQUENCE [LARGE SCALE GENOMIC DNA]</scope>
    <source>
        <strain evidence="1 2">54-13</strain>
    </source>
</reference>
<dbReference type="InterPro" id="IPR042081">
    <property type="entry name" value="RNA_2'-PTrans_C"/>
</dbReference>
<dbReference type="Gene3D" id="3.20.170.30">
    <property type="match status" value="1"/>
</dbReference>
<sequence length="193" mass="22423">MIVLNDEKMRLEFNDDHTLIRALYGHSVPVDLGLKCKVPPVQLYHGTSTKASIDILEYGILPMSRNFVHLTDDKDIAIEVGRHHGDPLIACVNTIEMIYAGYHFYTPVVHIWLVSKVPSQYFKIEWPPLDPFDKENFDKWKNEFTQVVCPKELSNRFQDIQLDFKLTTFNNGIMSFNLGDWMNSGFWRRTTAV</sequence>
<organism evidence="1 2">
    <name type="scientific">Heminiphilus faecis</name>
    <dbReference type="NCBI Taxonomy" id="2601703"/>
    <lineage>
        <taxon>Bacteria</taxon>
        <taxon>Pseudomonadati</taxon>
        <taxon>Bacteroidota</taxon>
        <taxon>Bacteroidia</taxon>
        <taxon>Bacteroidales</taxon>
        <taxon>Muribaculaceae</taxon>
        <taxon>Heminiphilus</taxon>
    </lineage>
</organism>
<keyword evidence="2" id="KW-1185">Reference proteome</keyword>
<protein>
    <submittedName>
        <fullName evidence="1">RNA 2'-phosphotransferase</fullName>
        <ecNumber evidence="1">2.7.1.-</ecNumber>
    </submittedName>
</protein>